<feature type="transmembrane region" description="Helical" evidence="1">
    <location>
        <begin position="94"/>
        <end position="114"/>
    </location>
</feature>
<protein>
    <submittedName>
        <fullName evidence="2">Uncharacterized protein</fullName>
    </submittedName>
</protein>
<proteinExistence type="predicted"/>
<keyword evidence="3" id="KW-1185">Reference proteome</keyword>
<feature type="transmembrane region" description="Helical" evidence="1">
    <location>
        <begin position="183"/>
        <end position="206"/>
    </location>
</feature>
<dbReference type="RefSeq" id="WP_095068869.1">
    <property type="nucleotide sequence ID" value="NZ_LT899436.1"/>
</dbReference>
<name>A0A238U4H1_9FLAO</name>
<evidence type="ECO:0000256" key="1">
    <source>
        <dbReference type="SAM" id="Phobius"/>
    </source>
</evidence>
<gene>
    <name evidence="2" type="ORF">TJEJU_0196</name>
</gene>
<keyword evidence="1" id="KW-1133">Transmembrane helix</keyword>
<feature type="transmembrane region" description="Helical" evidence="1">
    <location>
        <begin position="120"/>
        <end position="139"/>
    </location>
</feature>
<dbReference type="OrthoDB" id="1188278at2"/>
<dbReference type="Proteomes" id="UP000215214">
    <property type="component" value="Chromosome TJEJU"/>
</dbReference>
<sequence>MEITNEQVTYIDNLLEENGIKYWDVRIELLDHVVSELENTPDNIDFKTALWDVFKKLGWKENFNGSSFEDVIKQYHNSTSKKIRRNFSGFRKKTLSNPLVIGAFFFVLFLLYEIAHYKSILKYSMILIMVAYLIPLGYFLSRKAYYKSLQLSHVGSLAFFGLSILNVFIHIPKVFFDFNVFDYPVVVALIFSSTLFYSYIGFKFFFKEFTKTNNIYKKLKTL</sequence>
<reference evidence="2 3" key="1">
    <citation type="submission" date="2017-07" db="EMBL/GenBank/DDBJ databases">
        <authorList>
            <person name="Sun Z.S."/>
            <person name="Albrecht U."/>
            <person name="Echele G."/>
            <person name="Lee C.C."/>
        </authorList>
    </citation>
    <scope>NUCLEOTIDE SEQUENCE [LARGE SCALE GENOMIC DNA]</scope>
    <source>
        <strain evidence="3">type strain: KCTC 22618</strain>
    </source>
</reference>
<keyword evidence="1" id="KW-0812">Transmembrane</keyword>
<feature type="transmembrane region" description="Helical" evidence="1">
    <location>
        <begin position="151"/>
        <end position="171"/>
    </location>
</feature>
<accession>A0A238U4H1</accession>
<dbReference type="AlphaFoldDB" id="A0A238U4H1"/>
<dbReference type="KEGG" id="tje:TJEJU_0196"/>
<keyword evidence="1" id="KW-0472">Membrane</keyword>
<dbReference type="EMBL" id="LT899436">
    <property type="protein sequence ID" value="SNR14002.1"/>
    <property type="molecule type" value="Genomic_DNA"/>
</dbReference>
<evidence type="ECO:0000313" key="3">
    <source>
        <dbReference type="Proteomes" id="UP000215214"/>
    </source>
</evidence>
<evidence type="ECO:0000313" key="2">
    <source>
        <dbReference type="EMBL" id="SNR14002.1"/>
    </source>
</evidence>
<organism evidence="2 3">
    <name type="scientific">Tenacibaculum jejuense</name>
    <dbReference type="NCBI Taxonomy" id="584609"/>
    <lineage>
        <taxon>Bacteria</taxon>
        <taxon>Pseudomonadati</taxon>
        <taxon>Bacteroidota</taxon>
        <taxon>Flavobacteriia</taxon>
        <taxon>Flavobacteriales</taxon>
        <taxon>Flavobacteriaceae</taxon>
        <taxon>Tenacibaculum</taxon>
    </lineage>
</organism>